<dbReference type="InterPro" id="IPR003331">
    <property type="entry name" value="UDP_GlcNAc_Epimerase_2_dom"/>
</dbReference>
<organism evidence="3 4">
    <name type="scientific">Paenibacillus baekrokdamisoli</name>
    <dbReference type="NCBI Taxonomy" id="1712516"/>
    <lineage>
        <taxon>Bacteria</taxon>
        <taxon>Bacillati</taxon>
        <taxon>Bacillota</taxon>
        <taxon>Bacilli</taxon>
        <taxon>Bacillales</taxon>
        <taxon>Paenibacillaceae</taxon>
        <taxon>Paenibacillus</taxon>
    </lineage>
</organism>
<evidence type="ECO:0000313" key="4">
    <source>
        <dbReference type="Proteomes" id="UP000275368"/>
    </source>
</evidence>
<dbReference type="SUPFAM" id="SSF53756">
    <property type="entry name" value="UDP-Glycosyltransferase/glycogen phosphorylase"/>
    <property type="match status" value="1"/>
</dbReference>
<dbReference type="KEGG" id="pbk:Back11_00440"/>
<keyword evidence="1" id="KW-0413">Isomerase</keyword>
<proteinExistence type="inferred from homology"/>
<dbReference type="OrthoDB" id="9803238at2"/>
<dbReference type="Pfam" id="PF02350">
    <property type="entry name" value="Epimerase_2"/>
    <property type="match status" value="1"/>
</dbReference>
<evidence type="ECO:0000313" key="3">
    <source>
        <dbReference type="EMBL" id="BBH18699.1"/>
    </source>
</evidence>
<dbReference type="InterPro" id="IPR029767">
    <property type="entry name" value="WecB-like"/>
</dbReference>
<dbReference type="PANTHER" id="PTHR43174:SF1">
    <property type="entry name" value="UDP-N-ACETYLGLUCOSAMINE 2-EPIMERASE"/>
    <property type="match status" value="1"/>
</dbReference>
<dbReference type="AlphaFoldDB" id="A0A3G9J6Q2"/>
<dbReference type="RefSeq" id="WP_125653163.1">
    <property type="nucleotide sequence ID" value="NZ_AP019308.1"/>
</dbReference>
<dbReference type="GO" id="GO:0016853">
    <property type="term" value="F:isomerase activity"/>
    <property type="evidence" value="ECO:0007669"/>
    <property type="project" value="UniProtKB-KW"/>
</dbReference>
<accession>A0A3G9J6Q2</accession>
<dbReference type="PANTHER" id="PTHR43174">
    <property type="entry name" value="UDP-N-ACETYLGLUCOSAMINE 2-EPIMERASE"/>
    <property type="match status" value="1"/>
</dbReference>
<dbReference type="Proteomes" id="UP000275368">
    <property type="component" value="Chromosome"/>
</dbReference>
<dbReference type="CDD" id="cd03786">
    <property type="entry name" value="GTB_UDP-GlcNAc_2-Epimerase"/>
    <property type="match status" value="1"/>
</dbReference>
<name>A0A3G9J6Q2_9BACL</name>
<dbReference type="EMBL" id="AP019308">
    <property type="protein sequence ID" value="BBH18699.1"/>
    <property type="molecule type" value="Genomic_DNA"/>
</dbReference>
<sequence>MRVVTILGTRPEIIRLSLIIQKLDALATEHVLVHTGQNFSHSLSDIFFQELALRQPDYLLSGAKQTLGSQLSLMFGEVERILTFHKPDVVLLLGDTNSALCAILAERMGIPVVHMEAGNRCYDLTVPEEKNRRIIDAVSSINMPYTSYSKNNLLREGFPSNRIVLTGNPIYEVITHYKSQIDASDILDRLRLEAGRYMIVTAHRAENVDNPERLTGILEGLNRLARRFDLRLLCSIHPRTRSRIESGGEKIELDDRVELHEPFGFFDFVRLEQHAACAITDSGTVQEECCLFGVPTVTIRQTTERPETIDCGSNVVCGLKAHRIEEAAAVMMVLPAKWVCPEGYMNTDVSDKVVKYVLGGKWDVY</sequence>
<gene>
    <name evidence="3" type="ORF">Back11_00440</name>
</gene>
<comment type="similarity">
    <text evidence="1">Belongs to the UDP-N-acetylglucosamine 2-epimerase family.</text>
</comment>
<dbReference type="NCBIfam" id="TIGR00236">
    <property type="entry name" value="wecB"/>
    <property type="match status" value="1"/>
</dbReference>
<evidence type="ECO:0000259" key="2">
    <source>
        <dbReference type="Pfam" id="PF02350"/>
    </source>
</evidence>
<feature type="domain" description="UDP-N-acetylglucosamine 2-epimerase" evidence="2">
    <location>
        <begin position="28"/>
        <end position="334"/>
    </location>
</feature>
<dbReference type="Gene3D" id="3.40.50.2000">
    <property type="entry name" value="Glycogen Phosphorylase B"/>
    <property type="match status" value="2"/>
</dbReference>
<keyword evidence="4" id="KW-1185">Reference proteome</keyword>
<evidence type="ECO:0000256" key="1">
    <source>
        <dbReference type="RuleBase" id="RU003513"/>
    </source>
</evidence>
<reference evidence="3 4" key="1">
    <citation type="submission" date="2018-11" db="EMBL/GenBank/DDBJ databases">
        <title>Complete genome sequence of Paenibacillus baekrokdamisoli strain KCTC 33723.</title>
        <authorList>
            <person name="Kang S.W."/>
            <person name="Lee K.C."/>
            <person name="Kim K.K."/>
            <person name="Kim J.S."/>
            <person name="Kim D.S."/>
            <person name="Ko S.H."/>
            <person name="Yang S.H."/>
            <person name="Lee J.S."/>
        </authorList>
    </citation>
    <scope>NUCLEOTIDE SEQUENCE [LARGE SCALE GENOMIC DNA]</scope>
    <source>
        <strain evidence="3 4">KCTC 33723</strain>
    </source>
</reference>
<protein>
    <submittedName>
        <fullName evidence="3">UDP-N-acetyl glucosamine 2-epimerase</fullName>
    </submittedName>
</protein>